<dbReference type="GO" id="GO:0005654">
    <property type="term" value="C:nucleoplasm"/>
    <property type="evidence" value="ECO:0007669"/>
    <property type="project" value="TreeGrafter"/>
</dbReference>
<dbReference type="GO" id="GO:0000398">
    <property type="term" value="P:mRNA splicing, via spliceosome"/>
    <property type="evidence" value="ECO:0007669"/>
    <property type="project" value="TreeGrafter"/>
</dbReference>
<feature type="compositionally biased region" description="Low complexity" evidence="1">
    <location>
        <begin position="347"/>
        <end position="358"/>
    </location>
</feature>
<dbReference type="Pfam" id="PF04146">
    <property type="entry name" value="YTH"/>
    <property type="match status" value="1"/>
</dbReference>
<feature type="compositionally biased region" description="Basic and acidic residues" evidence="1">
    <location>
        <begin position="536"/>
        <end position="550"/>
    </location>
</feature>
<feature type="region of interest" description="Disordered" evidence="1">
    <location>
        <begin position="334"/>
        <end position="566"/>
    </location>
</feature>
<name>A0AAW1RCQ4_9CHLO</name>
<dbReference type="EMBL" id="JALJOS010000014">
    <property type="protein sequence ID" value="KAK9831276.1"/>
    <property type="molecule type" value="Genomic_DNA"/>
</dbReference>
<dbReference type="PROSITE" id="PS50882">
    <property type="entry name" value="YTH"/>
    <property type="match status" value="1"/>
</dbReference>
<evidence type="ECO:0000259" key="2">
    <source>
        <dbReference type="PROSITE" id="PS50882"/>
    </source>
</evidence>
<feature type="compositionally biased region" description="Polar residues" evidence="1">
    <location>
        <begin position="43"/>
        <end position="61"/>
    </location>
</feature>
<comment type="caution">
    <text evidence="3">The sequence shown here is derived from an EMBL/GenBank/DDBJ whole genome shotgun (WGS) entry which is preliminary data.</text>
</comment>
<protein>
    <recommendedName>
        <fullName evidence="2">YTH domain-containing protein</fullName>
    </recommendedName>
</protein>
<dbReference type="GO" id="GO:0003729">
    <property type="term" value="F:mRNA binding"/>
    <property type="evidence" value="ECO:0007669"/>
    <property type="project" value="TreeGrafter"/>
</dbReference>
<evidence type="ECO:0000313" key="3">
    <source>
        <dbReference type="EMBL" id="KAK9831276.1"/>
    </source>
</evidence>
<organism evidence="3 4">
    <name type="scientific">Apatococcus lobatus</name>
    <dbReference type="NCBI Taxonomy" id="904363"/>
    <lineage>
        <taxon>Eukaryota</taxon>
        <taxon>Viridiplantae</taxon>
        <taxon>Chlorophyta</taxon>
        <taxon>core chlorophytes</taxon>
        <taxon>Trebouxiophyceae</taxon>
        <taxon>Chlorellales</taxon>
        <taxon>Chlorellaceae</taxon>
        <taxon>Apatococcus</taxon>
    </lineage>
</organism>
<dbReference type="GO" id="GO:1990247">
    <property type="term" value="F:N6-methyladenosine-containing RNA reader activity"/>
    <property type="evidence" value="ECO:0007669"/>
    <property type="project" value="TreeGrafter"/>
</dbReference>
<feature type="compositionally biased region" description="Basic and acidic residues" evidence="1">
    <location>
        <begin position="511"/>
        <end position="521"/>
    </location>
</feature>
<evidence type="ECO:0000313" key="4">
    <source>
        <dbReference type="Proteomes" id="UP001438707"/>
    </source>
</evidence>
<dbReference type="CDD" id="cd21134">
    <property type="entry name" value="YTH"/>
    <property type="match status" value="1"/>
</dbReference>
<dbReference type="AlphaFoldDB" id="A0AAW1RCQ4"/>
<sequence>MATRSPSPERLDDILVEDSYADYDQQPSPRGLEEPGDGEASSALISHASQPDVSLAEQASGSAGVAKPVRQRIPVGPMEDFKSAPRRQPVPQSGQASAANARSQAQAEPSQLQAFQQQQQQSSGATRYFLLKSVSIDNIEKSVAEGVWATQKHNEEKLNKAFETSEAVHLIFSVNSSGFFQGWARMTSRISLGQRDRRDWEGRLAVGSSFEVEWQRRYDLVMRSCDHLINPWNENKPVRIARDGQEMPASIGKQLVDAIEQAAVADHVIKPPKPKRRPPPEPPRRPPSGMNNAPRRPPVPMGMGHMGQGPMMAMPPPFGMMPPSHRPPMYGADFNNPMGAFPPGRPHGPMGMGPPMQMAGDYDRLPSPGRLPGGGPPRPPPRPPRDSLRENGGLGGSAGRGSDWGRVPDLVGDNLNGFDDDQPFEDQAPRRGRGLGDGPRPQGLLMGARDGGVPHDILGGMSGMAGQQPGNRRQASSGLQEFPTLRAKRERSASRSPSPRRRSRSRRRTRSRSDSRSRSPGDKNNLLNLTYEEYLENFKKMREKSEREASQSRNHGMSTAMPTPPPPAMNPMMGGFMPGMMPAMMGGPAMNPLMMSMMMGGGGMNPLMMGMNPMAGMGNNMGAMGPMASMGMGGPMGGGAGMGSMNSDISEADYLRVWQQYSAMNNQPFNANQYRQMYRQFKGH</sequence>
<dbReference type="InterPro" id="IPR007275">
    <property type="entry name" value="YTH_domain"/>
</dbReference>
<feature type="compositionally biased region" description="Polar residues" evidence="1">
    <location>
        <begin position="468"/>
        <end position="479"/>
    </location>
</feature>
<feature type="compositionally biased region" description="Basic residues" evidence="1">
    <location>
        <begin position="498"/>
        <end position="510"/>
    </location>
</feature>
<dbReference type="GO" id="GO:0048024">
    <property type="term" value="P:regulation of mRNA splicing, via spliceosome"/>
    <property type="evidence" value="ECO:0007669"/>
    <property type="project" value="TreeGrafter"/>
</dbReference>
<feature type="compositionally biased region" description="Low complexity" evidence="1">
    <location>
        <begin position="92"/>
        <end position="118"/>
    </location>
</feature>
<dbReference type="PANTHER" id="PTHR12357:SF3">
    <property type="entry name" value="YTH DOMAIN-CONTAINING PROTEIN 1"/>
    <property type="match status" value="1"/>
</dbReference>
<reference evidence="3 4" key="1">
    <citation type="journal article" date="2024" name="Nat. Commun.">
        <title>Phylogenomics reveals the evolutionary origins of lichenization in chlorophyte algae.</title>
        <authorList>
            <person name="Puginier C."/>
            <person name="Libourel C."/>
            <person name="Otte J."/>
            <person name="Skaloud P."/>
            <person name="Haon M."/>
            <person name="Grisel S."/>
            <person name="Petersen M."/>
            <person name="Berrin J.G."/>
            <person name="Delaux P.M."/>
            <person name="Dal Grande F."/>
            <person name="Keller J."/>
        </authorList>
    </citation>
    <scope>NUCLEOTIDE SEQUENCE [LARGE SCALE GENOMIC DNA]</scope>
    <source>
        <strain evidence="3 4">SAG 2145</strain>
    </source>
</reference>
<dbReference type="Proteomes" id="UP001438707">
    <property type="component" value="Unassembled WGS sequence"/>
</dbReference>
<accession>A0AAW1RCQ4</accession>
<keyword evidence="4" id="KW-1185">Reference proteome</keyword>
<dbReference type="PANTHER" id="PTHR12357">
    <property type="entry name" value="YTH YT521-B HOMOLOGY DOMAIN-CONTAINING"/>
    <property type="match status" value="1"/>
</dbReference>
<proteinExistence type="predicted"/>
<dbReference type="InterPro" id="IPR045168">
    <property type="entry name" value="YTH_prot"/>
</dbReference>
<evidence type="ECO:0000256" key="1">
    <source>
        <dbReference type="SAM" id="MobiDB-lite"/>
    </source>
</evidence>
<dbReference type="Gene3D" id="3.10.590.10">
    <property type="entry name" value="ph1033 like domains"/>
    <property type="match status" value="1"/>
</dbReference>
<feature type="region of interest" description="Disordered" evidence="1">
    <location>
        <begin position="1"/>
        <end position="118"/>
    </location>
</feature>
<feature type="domain" description="YTH" evidence="2">
    <location>
        <begin position="126"/>
        <end position="259"/>
    </location>
</feature>
<feature type="region of interest" description="Disordered" evidence="1">
    <location>
        <begin position="264"/>
        <end position="309"/>
    </location>
</feature>
<gene>
    <name evidence="3" type="ORF">WJX74_010170</name>
</gene>